<dbReference type="EMBL" id="BMNW01000004">
    <property type="protein sequence ID" value="GGM08005.1"/>
    <property type="molecule type" value="Genomic_DNA"/>
</dbReference>
<proteinExistence type="predicted"/>
<accession>A0ABQ2GQD0</accession>
<dbReference type="Proteomes" id="UP000616499">
    <property type="component" value="Unassembled WGS sequence"/>
</dbReference>
<comment type="caution">
    <text evidence="1">The sequence shown here is derived from an EMBL/GenBank/DDBJ whole genome shotgun (WGS) entry which is preliminary data.</text>
</comment>
<evidence type="ECO:0000313" key="1">
    <source>
        <dbReference type="EMBL" id="GGM08005.1"/>
    </source>
</evidence>
<organism evidence="1 2">
    <name type="scientific">Pseudomonas asuensis</name>
    <dbReference type="NCBI Taxonomy" id="1825787"/>
    <lineage>
        <taxon>Bacteria</taxon>
        <taxon>Pseudomonadati</taxon>
        <taxon>Pseudomonadota</taxon>
        <taxon>Gammaproteobacteria</taxon>
        <taxon>Pseudomonadales</taxon>
        <taxon>Pseudomonadaceae</taxon>
        <taxon>Pseudomonas</taxon>
    </lineage>
</organism>
<protein>
    <submittedName>
        <fullName evidence="1">Uncharacterized protein</fullName>
    </submittedName>
</protein>
<name>A0ABQ2GQD0_9PSED</name>
<keyword evidence="2" id="KW-1185">Reference proteome</keyword>
<gene>
    <name evidence="1" type="ORF">GCM10009425_19040</name>
</gene>
<sequence>MYEHQAYTQAMQEDKIVNDVAKVRMLQPVSGQHDHKGPVTVSIDIGRRVAKPINVIVH</sequence>
<evidence type="ECO:0000313" key="2">
    <source>
        <dbReference type="Proteomes" id="UP000616499"/>
    </source>
</evidence>
<reference evidence="2" key="1">
    <citation type="journal article" date="2019" name="Int. J. Syst. Evol. Microbiol.">
        <title>The Global Catalogue of Microorganisms (GCM) 10K type strain sequencing project: providing services to taxonomists for standard genome sequencing and annotation.</title>
        <authorList>
            <consortium name="The Broad Institute Genomics Platform"/>
            <consortium name="The Broad Institute Genome Sequencing Center for Infectious Disease"/>
            <person name="Wu L."/>
            <person name="Ma J."/>
        </authorList>
    </citation>
    <scope>NUCLEOTIDE SEQUENCE [LARGE SCALE GENOMIC DNA]</scope>
    <source>
        <strain evidence="2">JCM 13501</strain>
    </source>
</reference>